<sequence>MKLWEIINKSFGSYNIKGLYIEPTYWQAGAIIILIFFLLFTLARLRFLYVHWSLGHHALAMFFWGFLLALIIEGFLIIGGRTMLTEVIGWKNVPKPIGTALDAGRAKLVDVLGVTDEIPQSKAGQKPSYQSVVSDFQSLSPEDSDMVKSFICQP</sequence>
<keyword evidence="1" id="KW-1133">Transmembrane helix</keyword>
<dbReference type="STRING" id="1618570.UT08_C0001G0149"/>
<dbReference type="Proteomes" id="UP000034081">
    <property type="component" value="Unassembled WGS sequence"/>
</dbReference>
<keyword evidence="1" id="KW-0812">Transmembrane</keyword>
<dbReference type="EMBL" id="LBVL01000001">
    <property type="protein sequence ID" value="KKQ86283.1"/>
    <property type="molecule type" value="Genomic_DNA"/>
</dbReference>
<feature type="transmembrane region" description="Helical" evidence="1">
    <location>
        <begin position="57"/>
        <end position="78"/>
    </location>
</feature>
<proteinExistence type="predicted"/>
<feature type="transmembrane region" description="Helical" evidence="1">
    <location>
        <begin position="25"/>
        <end position="45"/>
    </location>
</feature>
<evidence type="ECO:0000313" key="3">
    <source>
        <dbReference type="Proteomes" id="UP000034081"/>
    </source>
</evidence>
<gene>
    <name evidence="2" type="ORF">UT08_C0001G0149</name>
</gene>
<comment type="caution">
    <text evidence="2">The sequence shown here is derived from an EMBL/GenBank/DDBJ whole genome shotgun (WGS) entry which is preliminary data.</text>
</comment>
<keyword evidence="1" id="KW-0472">Membrane</keyword>
<accession>A0A0G0L2T5</accession>
<evidence type="ECO:0000313" key="2">
    <source>
        <dbReference type="EMBL" id="KKQ86283.1"/>
    </source>
</evidence>
<name>A0A0G0L2T5_9BACT</name>
<organism evidence="2 3">
    <name type="scientific">Candidatus Woesebacteria bacterium GW2011_GWB1_38_8</name>
    <dbReference type="NCBI Taxonomy" id="1618570"/>
    <lineage>
        <taxon>Bacteria</taxon>
        <taxon>Candidatus Woeseibacteriota</taxon>
    </lineage>
</organism>
<protein>
    <submittedName>
        <fullName evidence="2">Uncharacterized protein</fullName>
    </submittedName>
</protein>
<dbReference type="AlphaFoldDB" id="A0A0G0L2T5"/>
<reference evidence="2 3" key="1">
    <citation type="journal article" date="2015" name="Nature">
        <title>rRNA introns, odd ribosomes, and small enigmatic genomes across a large radiation of phyla.</title>
        <authorList>
            <person name="Brown C.T."/>
            <person name="Hug L.A."/>
            <person name="Thomas B.C."/>
            <person name="Sharon I."/>
            <person name="Castelle C.J."/>
            <person name="Singh A."/>
            <person name="Wilkins M.J."/>
            <person name="Williams K.H."/>
            <person name="Banfield J.F."/>
        </authorList>
    </citation>
    <scope>NUCLEOTIDE SEQUENCE [LARGE SCALE GENOMIC DNA]</scope>
</reference>
<evidence type="ECO:0000256" key="1">
    <source>
        <dbReference type="SAM" id="Phobius"/>
    </source>
</evidence>